<dbReference type="Proteomes" id="UP000234331">
    <property type="component" value="Unassembled WGS sequence"/>
</dbReference>
<evidence type="ECO:0000313" key="3">
    <source>
        <dbReference type="Proteomes" id="UP000234331"/>
    </source>
</evidence>
<proteinExistence type="predicted"/>
<sequence>MFPPRDFSPPPPVADATAASEGERGRRRPVARPSGAGAGADPVIIGVRLAEPAGDGAGG</sequence>
<feature type="compositionally biased region" description="Pro residues" evidence="1">
    <location>
        <begin position="1"/>
        <end position="13"/>
    </location>
</feature>
<name>A0A2I2KXS3_9ACTN</name>
<dbReference type="EMBL" id="FZMO01000412">
    <property type="protein sequence ID" value="SNQ50462.1"/>
    <property type="molecule type" value="Genomic_DNA"/>
</dbReference>
<accession>A0A2I2KXS3</accession>
<evidence type="ECO:0000313" key="2">
    <source>
        <dbReference type="EMBL" id="SNQ50462.1"/>
    </source>
</evidence>
<gene>
    <name evidence="2" type="ORF">FRACA_470010</name>
</gene>
<reference evidence="2 3" key="1">
    <citation type="submission" date="2017-06" db="EMBL/GenBank/DDBJ databases">
        <authorList>
            <person name="Kim H.J."/>
            <person name="Triplett B.A."/>
        </authorList>
    </citation>
    <scope>NUCLEOTIDE SEQUENCE [LARGE SCALE GENOMIC DNA]</scope>
    <source>
        <strain evidence="2">FRACA_ARgP5</strain>
    </source>
</reference>
<dbReference type="AlphaFoldDB" id="A0A2I2KXS3"/>
<keyword evidence="3" id="KW-1185">Reference proteome</keyword>
<organism evidence="2 3">
    <name type="scientific">Frankia canadensis</name>
    <dbReference type="NCBI Taxonomy" id="1836972"/>
    <lineage>
        <taxon>Bacteria</taxon>
        <taxon>Bacillati</taxon>
        <taxon>Actinomycetota</taxon>
        <taxon>Actinomycetes</taxon>
        <taxon>Frankiales</taxon>
        <taxon>Frankiaceae</taxon>
        <taxon>Frankia</taxon>
    </lineage>
</organism>
<evidence type="ECO:0000256" key="1">
    <source>
        <dbReference type="SAM" id="MobiDB-lite"/>
    </source>
</evidence>
<feature type="region of interest" description="Disordered" evidence="1">
    <location>
        <begin position="1"/>
        <end position="43"/>
    </location>
</feature>
<protein>
    <submittedName>
        <fullName evidence="2">Uncharacterized protein</fullName>
    </submittedName>
</protein>